<dbReference type="Pfam" id="PF07336">
    <property type="entry name" value="ABATE"/>
    <property type="match status" value="1"/>
</dbReference>
<dbReference type="AlphaFoldDB" id="A0A7W9ZQB5"/>
<reference evidence="2 3" key="1">
    <citation type="submission" date="2020-08" db="EMBL/GenBank/DDBJ databases">
        <title>Genomic Encyclopedia of Type Strains, Phase IV (KMG-V): Genome sequencing to study the core and pangenomes of soil and plant-associated prokaryotes.</title>
        <authorList>
            <person name="Whitman W."/>
        </authorList>
    </citation>
    <scope>NUCLEOTIDE SEQUENCE [LARGE SCALE GENOMIC DNA]</scope>
    <source>
        <strain evidence="2 3">SEMIA 4011</strain>
    </source>
</reference>
<dbReference type="InterPro" id="IPR021005">
    <property type="entry name" value="Znf_CGNR"/>
</dbReference>
<protein>
    <submittedName>
        <fullName evidence="2">Putative RNA-binding Zn ribbon-like protein</fullName>
    </submittedName>
</protein>
<feature type="domain" description="Zinc finger CGNR" evidence="1">
    <location>
        <begin position="158"/>
        <end position="199"/>
    </location>
</feature>
<dbReference type="InterPro" id="IPR023286">
    <property type="entry name" value="ABATE_dom_sf"/>
</dbReference>
<dbReference type="Proteomes" id="UP000517187">
    <property type="component" value="Unassembled WGS sequence"/>
</dbReference>
<evidence type="ECO:0000313" key="3">
    <source>
        <dbReference type="Proteomes" id="UP000517187"/>
    </source>
</evidence>
<gene>
    <name evidence="2" type="ORF">GGE66_000493</name>
</gene>
<sequence length="203" mass="22956">MATSTADMRLSGGHPALDLANTVDSRRDRWGPDLLRSFEDLLVLAERLGLIDQQEALHLRSRAGNDPPKAAAVLADALALRESIYRLFLSEDAAKPYPAADLRLVEDRARRGRARQVVAAKEAGYQWILPYDDLQQLAQLFAIKAIDLLTERHQRRAVRECKGNKCGWLFIDHSKSGRRMWCSDATCGSQARIRRFRSRMKDA</sequence>
<accession>A0A7W9ZQB5</accession>
<evidence type="ECO:0000313" key="2">
    <source>
        <dbReference type="EMBL" id="MBB6219549.1"/>
    </source>
</evidence>
<evidence type="ECO:0000259" key="1">
    <source>
        <dbReference type="Pfam" id="PF11706"/>
    </source>
</evidence>
<name>A0A7W9ZQB5_RHILE</name>
<dbReference type="PANTHER" id="PTHR35525">
    <property type="entry name" value="BLL6575 PROTEIN"/>
    <property type="match status" value="1"/>
</dbReference>
<dbReference type="SUPFAM" id="SSF160904">
    <property type="entry name" value="Jann2411-like"/>
    <property type="match status" value="1"/>
</dbReference>
<comment type="caution">
    <text evidence="2">The sequence shown here is derived from an EMBL/GenBank/DDBJ whole genome shotgun (WGS) entry which is preliminary data.</text>
</comment>
<organism evidence="2 3">
    <name type="scientific">Rhizobium leguminosarum</name>
    <dbReference type="NCBI Taxonomy" id="384"/>
    <lineage>
        <taxon>Bacteria</taxon>
        <taxon>Pseudomonadati</taxon>
        <taxon>Pseudomonadota</taxon>
        <taxon>Alphaproteobacteria</taxon>
        <taxon>Hyphomicrobiales</taxon>
        <taxon>Rhizobiaceae</taxon>
        <taxon>Rhizobium/Agrobacterium group</taxon>
        <taxon>Rhizobium</taxon>
    </lineage>
</organism>
<dbReference type="InterPro" id="IPR010852">
    <property type="entry name" value="ABATE"/>
</dbReference>
<dbReference type="Pfam" id="PF11706">
    <property type="entry name" value="zf-CGNR"/>
    <property type="match status" value="1"/>
</dbReference>
<proteinExistence type="predicted"/>
<dbReference type="RefSeq" id="WP_184692366.1">
    <property type="nucleotide sequence ID" value="NZ_JACIIJ010000001.1"/>
</dbReference>
<dbReference type="Gene3D" id="1.10.3300.10">
    <property type="entry name" value="Jann2411-like domain"/>
    <property type="match status" value="1"/>
</dbReference>
<dbReference type="EMBL" id="JACIIJ010000001">
    <property type="protein sequence ID" value="MBB6219549.1"/>
    <property type="molecule type" value="Genomic_DNA"/>
</dbReference>
<dbReference type="PANTHER" id="PTHR35525:SF3">
    <property type="entry name" value="BLL6575 PROTEIN"/>
    <property type="match status" value="1"/>
</dbReference>